<dbReference type="OrthoDB" id="6103242at2"/>
<comment type="caution">
    <text evidence="2">The sequence shown here is derived from an EMBL/GenBank/DDBJ whole genome shotgun (WGS) entry which is preliminary data.</text>
</comment>
<feature type="domain" description="TnsA endonuclease N-terminal" evidence="1">
    <location>
        <begin position="44"/>
        <end position="97"/>
    </location>
</feature>
<dbReference type="AlphaFoldDB" id="A0A2S5Z7N7"/>
<organism evidence="2 3">
    <name type="scientific">Marinobacter maroccanus</name>
    <dbReference type="NCBI Taxonomy" id="2055143"/>
    <lineage>
        <taxon>Bacteria</taxon>
        <taxon>Pseudomonadati</taxon>
        <taxon>Pseudomonadota</taxon>
        <taxon>Gammaproteobacteria</taxon>
        <taxon>Pseudomonadales</taxon>
        <taxon>Marinobacteraceae</taxon>
        <taxon>Marinobacter</taxon>
    </lineage>
</organism>
<evidence type="ECO:0000259" key="1">
    <source>
        <dbReference type="Pfam" id="PF08722"/>
    </source>
</evidence>
<dbReference type="Pfam" id="PF08722">
    <property type="entry name" value="Tn7_TnsA-like_N"/>
    <property type="match status" value="1"/>
</dbReference>
<dbReference type="Proteomes" id="UP000239917">
    <property type="component" value="Unassembled WGS sequence"/>
</dbReference>
<keyword evidence="3" id="KW-1185">Reference proteome</keyword>
<dbReference type="InterPro" id="IPR014833">
    <property type="entry name" value="TnsA_N"/>
</dbReference>
<gene>
    <name evidence="2" type="ORF">KEHDKFFH_15310</name>
</gene>
<evidence type="ECO:0000313" key="2">
    <source>
        <dbReference type="EMBL" id="PPI83331.1"/>
    </source>
</evidence>
<dbReference type="RefSeq" id="WP_104322704.1">
    <property type="nucleotide sequence ID" value="NZ_PSSX01000015.1"/>
</dbReference>
<sequence length="205" mass="23940">MARKNLDRFSQVKPTINFYSKKNRSLMFCESYVEVGALLELEFDPTISRYVTQPISFQLYRGNRKTRYTPDILVKAQDGSFWYEEVKSENKAKSPKFIEDHQFHASALLEGTGVPLKLRISDAPHRCTYRQNLKYLYRFLEHGFDDQEIDLFQGVRQPTALQRIHRQLLCRGLSKVAAFAALAQGLLRFDKKVRVDDDSIVWRGQ</sequence>
<name>A0A2S5Z7N7_9GAMM</name>
<protein>
    <recommendedName>
        <fullName evidence="1">TnsA endonuclease N-terminal domain-containing protein</fullName>
    </recommendedName>
</protein>
<reference evidence="2 3" key="1">
    <citation type="submission" date="2018-01" db="EMBL/GenBank/DDBJ databases">
        <title>Complete genome sequences of the type strains of Marinobacter flavimaris and Marinobacter maroccanus.</title>
        <authorList>
            <person name="Palau M."/>
            <person name="Boujida N."/>
            <person name="Manresa A."/>
            <person name="Minana-Galbis D."/>
        </authorList>
    </citation>
    <scope>NUCLEOTIDE SEQUENCE [LARGE SCALE GENOMIC DNA]</scope>
    <source>
        <strain evidence="2 3">N4</strain>
    </source>
</reference>
<evidence type="ECO:0000313" key="3">
    <source>
        <dbReference type="Proteomes" id="UP000239917"/>
    </source>
</evidence>
<dbReference type="EMBL" id="PSSX01000015">
    <property type="protein sequence ID" value="PPI83331.1"/>
    <property type="molecule type" value="Genomic_DNA"/>
</dbReference>
<accession>A0A2S5Z7N7</accession>
<proteinExistence type="predicted"/>